<evidence type="ECO:0000256" key="4">
    <source>
        <dbReference type="SAM" id="SignalP"/>
    </source>
</evidence>
<dbReference type="SUPFAM" id="SSF48452">
    <property type="entry name" value="TPR-like"/>
    <property type="match status" value="1"/>
</dbReference>
<evidence type="ECO:0000256" key="1">
    <source>
        <dbReference type="ARBA" id="ARBA00022737"/>
    </source>
</evidence>
<comment type="caution">
    <text evidence="5">The sequence shown here is derived from an EMBL/GenBank/DDBJ whole genome shotgun (WGS) entry which is preliminary data.</text>
</comment>
<dbReference type="InterPro" id="IPR019734">
    <property type="entry name" value="TPR_rpt"/>
</dbReference>
<dbReference type="InterPro" id="IPR013105">
    <property type="entry name" value="TPR_2"/>
</dbReference>
<dbReference type="PANTHER" id="PTHR44366:SF1">
    <property type="entry name" value="UDP-N-ACETYLGLUCOSAMINE--PEPTIDE N-ACETYLGLUCOSAMINYLTRANSFERASE 110 KDA SUBUNIT"/>
    <property type="match status" value="1"/>
</dbReference>
<protein>
    <submittedName>
        <fullName evidence="5">Tetratricopeptide repeat protein</fullName>
    </submittedName>
</protein>
<sequence>MTRPPYFVPLPAALMLGLLLLLAPFRTHAAAFEDAQQQWLIGQRAQAMQTLEKALADDPNNARLRFSLAAMLLESGASARAEAMFKQLTEDFPDLADPHNNLAVIYAARGELDAAYLALERAVRLQPEHAQAQENLGDVLLQLAARAYGRAADLSKLPIARTKGDKTLQLLRALGNPQR</sequence>
<dbReference type="Gene3D" id="1.25.40.10">
    <property type="entry name" value="Tetratricopeptide repeat domain"/>
    <property type="match status" value="1"/>
</dbReference>
<evidence type="ECO:0000313" key="5">
    <source>
        <dbReference type="EMBL" id="MDT8999159.1"/>
    </source>
</evidence>
<name>A0ABU3P9B0_9BURK</name>
<keyword evidence="4" id="KW-0732">Signal</keyword>
<accession>A0ABU3P9B0</accession>
<evidence type="ECO:0000256" key="3">
    <source>
        <dbReference type="PROSITE-ProRule" id="PRU00339"/>
    </source>
</evidence>
<dbReference type="Pfam" id="PF07719">
    <property type="entry name" value="TPR_2"/>
    <property type="match status" value="1"/>
</dbReference>
<organism evidence="5 6">
    <name type="scientific">Roseateles aquae</name>
    <dbReference type="NCBI Taxonomy" id="3077235"/>
    <lineage>
        <taxon>Bacteria</taxon>
        <taxon>Pseudomonadati</taxon>
        <taxon>Pseudomonadota</taxon>
        <taxon>Betaproteobacteria</taxon>
        <taxon>Burkholderiales</taxon>
        <taxon>Sphaerotilaceae</taxon>
        <taxon>Roseateles</taxon>
    </lineage>
</organism>
<dbReference type="Proteomes" id="UP001246372">
    <property type="component" value="Unassembled WGS sequence"/>
</dbReference>
<keyword evidence="2 3" id="KW-0802">TPR repeat</keyword>
<gene>
    <name evidence="5" type="ORF">RQP53_07755</name>
</gene>
<dbReference type="Pfam" id="PF14559">
    <property type="entry name" value="TPR_19"/>
    <property type="match status" value="1"/>
</dbReference>
<dbReference type="PANTHER" id="PTHR44366">
    <property type="entry name" value="UDP-N-ACETYLGLUCOSAMINE--PEPTIDE N-ACETYLGLUCOSAMINYLTRANSFERASE 110 KDA SUBUNIT"/>
    <property type="match status" value="1"/>
</dbReference>
<dbReference type="InterPro" id="IPR037919">
    <property type="entry name" value="OGT"/>
</dbReference>
<evidence type="ECO:0000313" key="6">
    <source>
        <dbReference type="Proteomes" id="UP001246372"/>
    </source>
</evidence>
<feature type="chain" id="PRO_5046274898" evidence="4">
    <location>
        <begin position="30"/>
        <end position="179"/>
    </location>
</feature>
<reference evidence="5" key="1">
    <citation type="submission" date="2023-09" db="EMBL/GenBank/DDBJ databases">
        <title>Paucibacter sp. APW11 Genome sequencing and assembly.</title>
        <authorList>
            <person name="Kim I."/>
        </authorList>
    </citation>
    <scope>NUCLEOTIDE SEQUENCE</scope>
    <source>
        <strain evidence="5">APW11</strain>
    </source>
</reference>
<keyword evidence="6" id="KW-1185">Reference proteome</keyword>
<keyword evidence="1" id="KW-0677">Repeat</keyword>
<dbReference type="EMBL" id="JAVXZY010000002">
    <property type="protein sequence ID" value="MDT8999159.1"/>
    <property type="molecule type" value="Genomic_DNA"/>
</dbReference>
<dbReference type="RefSeq" id="WP_315649649.1">
    <property type="nucleotide sequence ID" value="NZ_JAVXZY010000002.1"/>
</dbReference>
<proteinExistence type="predicted"/>
<dbReference type="SMART" id="SM00028">
    <property type="entry name" value="TPR"/>
    <property type="match status" value="3"/>
</dbReference>
<evidence type="ECO:0000256" key="2">
    <source>
        <dbReference type="ARBA" id="ARBA00022803"/>
    </source>
</evidence>
<dbReference type="InterPro" id="IPR011990">
    <property type="entry name" value="TPR-like_helical_dom_sf"/>
</dbReference>
<feature type="signal peptide" evidence="4">
    <location>
        <begin position="1"/>
        <end position="29"/>
    </location>
</feature>
<feature type="repeat" description="TPR" evidence="3">
    <location>
        <begin position="96"/>
        <end position="129"/>
    </location>
</feature>
<dbReference type="PROSITE" id="PS50005">
    <property type="entry name" value="TPR"/>
    <property type="match status" value="1"/>
</dbReference>